<proteinExistence type="predicted"/>
<dbReference type="EMBL" id="AKQH01000006">
    <property type="protein sequence ID" value="EJC29532.1"/>
    <property type="molecule type" value="Genomic_DNA"/>
</dbReference>
<protein>
    <submittedName>
        <fullName evidence="1">Uncharacterized protein</fullName>
    </submittedName>
</protein>
<dbReference type="AlphaFoldDB" id="I9YEH4"/>
<reference evidence="1 2" key="1">
    <citation type="submission" date="2012-05" db="EMBL/GenBank/DDBJ databases">
        <title>Genome sequence of Helicobacter pylori Hp P-11b.</title>
        <authorList>
            <person name="Blanchard T.G."/>
            <person name="Czinn S.J."/>
            <person name="McCracken C."/>
            <person name="Abolude K."/>
            <person name="Maroo A."/>
            <person name="Santana-Cruz I."/>
            <person name="Tallon L.J."/>
            <person name="Ficke F.W.F."/>
        </authorList>
    </citation>
    <scope>NUCLEOTIDE SEQUENCE [LARGE SCALE GENOMIC DNA]</scope>
    <source>
        <strain evidence="1 2">Hp P-11b</strain>
    </source>
</reference>
<evidence type="ECO:0000313" key="1">
    <source>
        <dbReference type="EMBL" id="EJC29532.1"/>
    </source>
</evidence>
<dbReference type="Proteomes" id="UP000005601">
    <property type="component" value="Unassembled WGS sequence"/>
</dbReference>
<comment type="caution">
    <text evidence="1">The sequence shown here is derived from an EMBL/GenBank/DDBJ whole genome shotgun (WGS) entry which is preliminary data.</text>
</comment>
<name>I9YEH4_HELPX</name>
<evidence type="ECO:0000313" key="2">
    <source>
        <dbReference type="Proteomes" id="UP000005601"/>
    </source>
</evidence>
<sequence length="51" mass="6166">MLHPLFLKSHPAYYDAKQNKKDDPHNPKRFSRFFFSYACCSVKYHSNPFKK</sequence>
<organism evidence="1 2">
    <name type="scientific">Helicobacter pylori Hp P-11b</name>
    <dbReference type="NCBI Taxonomy" id="992106"/>
    <lineage>
        <taxon>Bacteria</taxon>
        <taxon>Pseudomonadati</taxon>
        <taxon>Campylobacterota</taxon>
        <taxon>Epsilonproteobacteria</taxon>
        <taxon>Campylobacterales</taxon>
        <taxon>Helicobacteraceae</taxon>
        <taxon>Helicobacter</taxon>
    </lineage>
</organism>
<gene>
    <name evidence="1" type="ORF">HPHPP11B_1069</name>
</gene>
<accession>I9YEH4</accession>